<accession>A0A9W9YF67</accession>
<keyword evidence="1" id="KW-0862">Zinc</keyword>
<dbReference type="InterPro" id="IPR000571">
    <property type="entry name" value="Znf_CCCH"/>
</dbReference>
<dbReference type="Gene3D" id="2.40.50.90">
    <property type="match status" value="1"/>
</dbReference>
<reference evidence="3" key="1">
    <citation type="submission" date="2023-01" db="EMBL/GenBank/DDBJ databases">
        <title>Genome assembly of the deep-sea coral Lophelia pertusa.</title>
        <authorList>
            <person name="Herrera S."/>
            <person name="Cordes E."/>
        </authorList>
    </citation>
    <scope>NUCLEOTIDE SEQUENCE</scope>
    <source>
        <strain evidence="3">USNM1676648</strain>
        <tissue evidence="3">Polyp</tissue>
    </source>
</reference>
<dbReference type="PROSITE" id="PS50103">
    <property type="entry name" value="ZF_C3H1"/>
    <property type="match status" value="1"/>
</dbReference>
<comment type="caution">
    <text evidence="3">The sequence shown here is derived from an EMBL/GenBank/DDBJ whole genome shotgun (WGS) entry which is preliminary data.</text>
</comment>
<feature type="domain" description="C3H1-type" evidence="2">
    <location>
        <begin position="142"/>
        <end position="170"/>
    </location>
</feature>
<dbReference type="SMART" id="SM00356">
    <property type="entry name" value="ZnF_C3H1"/>
    <property type="match status" value="1"/>
</dbReference>
<keyword evidence="1" id="KW-0479">Metal-binding</keyword>
<evidence type="ECO:0000313" key="3">
    <source>
        <dbReference type="EMBL" id="KAJ7335962.1"/>
    </source>
</evidence>
<protein>
    <recommendedName>
        <fullName evidence="2">C3H1-type domain-containing protein</fullName>
    </recommendedName>
</protein>
<proteinExistence type="predicted"/>
<evidence type="ECO:0000259" key="2">
    <source>
        <dbReference type="PROSITE" id="PS50103"/>
    </source>
</evidence>
<dbReference type="Proteomes" id="UP001163046">
    <property type="component" value="Unassembled WGS sequence"/>
</dbReference>
<evidence type="ECO:0000313" key="4">
    <source>
        <dbReference type="Proteomes" id="UP001163046"/>
    </source>
</evidence>
<dbReference type="AlphaFoldDB" id="A0A9W9YF67"/>
<keyword evidence="4" id="KW-1185">Reference proteome</keyword>
<dbReference type="Pfam" id="PF00642">
    <property type="entry name" value="zf-CCCH"/>
    <property type="match status" value="1"/>
</dbReference>
<dbReference type="OrthoDB" id="6022128at2759"/>
<dbReference type="EMBL" id="MU827783">
    <property type="protein sequence ID" value="KAJ7335962.1"/>
    <property type="molecule type" value="Genomic_DNA"/>
</dbReference>
<feature type="zinc finger region" description="C3H1-type" evidence="1">
    <location>
        <begin position="142"/>
        <end position="170"/>
    </location>
</feature>
<organism evidence="3 4">
    <name type="scientific">Desmophyllum pertusum</name>
    <dbReference type="NCBI Taxonomy" id="174260"/>
    <lineage>
        <taxon>Eukaryota</taxon>
        <taxon>Metazoa</taxon>
        <taxon>Cnidaria</taxon>
        <taxon>Anthozoa</taxon>
        <taxon>Hexacorallia</taxon>
        <taxon>Scleractinia</taxon>
        <taxon>Caryophylliina</taxon>
        <taxon>Caryophylliidae</taxon>
        <taxon>Desmophyllum</taxon>
    </lineage>
</organism>
<name>A0A9W9YF67_9CNID</name>
<dbReference type="InterPro" id="IPR035437">
    <property type="entry name" value="SNase_OB-fold_sf"/>
</dbReference>
<dbReference type="GO" id="GO:0008270">
    <property type="term" value="F:zinc ion binding"/>
    <property type="evidence" value="ECO:0007669"/>
    <property type="project" value="UniProtKB-KW"/>
</dbReference>
<evidence type="ECO:0000256" key="1">
    <source>
        <dbReference type="PROSITE-ProRule" id="PRU00723"/>
    </source>
</evidence>
<gene>
    <name evidence="3" type="ORF">OS493_013325</name>
</gene>
<keyword evidence="1" id="KW-0863">Zinc-finger</keyword>
<sequence length="186" mass="21126">MVPWDCWVYQRLVNPTAGGTIVDISYKKPMLNLNLYDTTGEEDIFINQVLVDTGIAVFVDNPEEQTATDVKKVKLSLEVLENTASCMEQQGLPSEEIDSITVKRPTSPLSNWDPMKEDYFSSKNMYALNTDDLDIVFQGYQDLSRRVCRYFQTRSGCWRGDQCPNLHVKKGKLAISSSLRNTEKLG</sequence>